<evidence type="ECO:0000256" key="14">
    <source>
        <dbReference type="SAM" id="Phobius"/>
    </source>
</evidence>
<dbReference type="PANTHER" id="PTHR32361:SF23">
    <property type="entry name" value="FERRIC-CHELATE REDUCTASE"/>
    <property type="match status" value="1"/>
</dbReference>
<dbReference type="InterPro" id="IPR017938">
    <property type="entry name" value="Riboflavin_synthase-like_b-brl"/>
</dbReference>
<keyword evidence="9" id="KW-0560">Oxidoreductase</keyword>
<dbReference type="InterPro" id="IPR013112">
    <property type="entry name" value="FAD-bd_8"/>
</dbReference>
<evidence type="ECO:0000256" key="2">
    <source>
        <dbReference type="ARBA" id="ARBA00006278"/>
    </source>
</evidence>
<feature type="compositionally biased region" description="Polar residues" evidence="13">
    <location>
        <begin position="492"/>
        <end position="501"/>
    </location>
</feature>
<dbReference type="Pfam" id="PF01794">
    <property type="entry name" value="Ferric_reduct"/>
    <property type="match status" value="1"/>
</dbReference>
<dbReference type="SUPFAM" id="SSF63380">
    <property type="entry name" value="Riboflavin synthase domain-like"/>
    <property type="match status" value="1"/>
</dbReference>
<dbReference type="AlphaFoldDB" id="A0A8H8TVQ3"/>
<dbReference type="InterPro" id="IPR013121">
    <property type="entry name" value="Fe_red_NAD-bd_6"/>
</dbReference>
<keyword evidence="6 14" id="KW-0812">Transmembrane</keyword>
<comment type="catalytic activity">
    <reaction evidence="12">
        <text>2 a Fe(II)-siderophore + NADP(+) + H(+) = 2 a Fe(III)-siderophore + NADPH</text>
        <dbReference type="Rhea" id="RHEA:28795"/>
        <dbReference type="Rhea" id="RHEA-COMP:11342"/>
        <dbReference type="Rhea" id="RHEA-COMP:11344"/>
        <dbReference type="ChEBI" id="CHEBI:15378"/>
        <dbReference type="ChEBI" id="CHEBI:29033"/>
        <dbReference type="ChEBI" id="CHEBI:29034"/>
        <dbReference type="ChEBI" id="CHEBI:57783"/>
        <dbReference type="ChEBI" id="CHEBI:58349"/>
        <dbReference type="EC" id="1.16.1.9"/>
    </reaction>
</comment>
<evidence type="ECO:0000256" key="3">
    <source>
        <dbReference type="ARBA" id="ARBA00012668"/>
    </source>
</evidence>
<evidence type="ECO:0000256" key="4">
    <source>
        <dbReference type="ARBA" id="ARBA00022448"/>
    </source>
</evidence>
<feature type="transmembrane region" description="Helical" evidence="14">
    <location>
        <begin position="256"/>
        <end position="277"/>
    </location>
</feature>
<evidence type="ECO:0000313" key="17">
    <source>
        <dbReference type="Proteomes" id="UP000431533"/>
    </source>
</evidence>
<keyword evidence="11 14" id="KW-0472">Membrane</keyword>
<evidence type="ECO:0000256" key="10">
    <source>
        <dbReference type="ARBA" id="ARBA00023065"/>
    </source>
</evidence>
<dbReference type="EC" id="1.16.1.9" evidence="3"/>
<keyword evidence="7" id="KW-0249">Electron transport</keyword>
<keyword evidence="10" id="KW-0406">Ion transport</keyword>
<dbReference type="Pfam" id="PF08022">
    <property type="entry name" value="FAD_binding_8"/>
    <property type="match status" value="1"/>
</dbReference>
<comment type="subcellular location">
    <subcellularLocation>
        <location evidence="1">Cell membrane</location>
        <topology evidence="1">Multi-pass membrane protein</topology>
    </subcellularLocation>
</comment>
<feature type="transmembrane region" description="Helical" evidence="14">
    <location>
        <begin position="105"/>
        <end position="125"/>
    </location>
</feature>
<keyword evidence="8 14" id="KW-1133">Transmembrane helix</keyword>
<dbReference type="RefSeq" id="XP_031001268.1">
    <property type="nucleotide sequence ID" value="XM_031153880.1"/>
</dbReference>
<dbReference type="Gene3D" id="2.40.30.10">
    <property type="entry name" value="Translation factors"/>
    <property type="match status" value="1"/>
</dbReference>
<dbReference type="EMBL" id="QGMH01000263">
    <property type="protein sequence ID" value="TVY22480.1"/>
    <property type="molecule type" value="Genomic_DNA"/>
</dbReference>
<evidence type="ECO:0000256" key="13">
    <source>
        <dbReference type="SAM" id="MobiDB-lite"/>
    </source>
</evidence>
<keyword evidence="17" id="KW-1185">Reference proteome</keyword>
<dbReference type="PROSITE" id="PS51384">
    <property type="entry name" value="FAD_FR"/>
    <property type="match status" value="1"/>
</dbReference>
<organism evidence="16 17">
    <name type="scientific">Lachnellula hyalina</name>
    <dbReference type="NCBI Taxonomy" id="1316788"/>
    <lineage>
        <taxon>Eukaryota</taxon>
        <taxon>Fungi</taxon>
        <taxon>Dikarya</taxon>
        <taxon>Ascomycota</taxon>
        <taxon>Pezizomycotina</taxon>
        <taxon>Leotiomycetes</taxon>
        <taxon>Helotiales</taxon>
        <taxon>Lachnaceae</taxon>
        <taxon>Lachnellula</taxon>
    </lineage>
</organism>
<evidence type="ECO:0000256" key="6">
    <source>
        <dbReference type="ARBA" id="ARBA00022692"/>
    </source>
</evidence>
<dbReference type="SFLD" id="SFLDS00052">
    <property type="entry name" value="Ferric_Reductase_Domain"/>
    <property type="match status" value="1"/>
</dbReference>
<proteinExistence type="inferred from homology"/>
<dbReference type="PANTHER" id="PTHR32361">
    <property type="entry name" value="FERRIC/CUPRIC REDUCTASE TRANSMEMBRANE COMPONENT"/>
    <property type="match status" value="1"/>
</dbReference>
<evidence type="ECO:0000256" key="7">
    <source>
        <dbReference type="ARBA" id="ARBA00022982"/>
    </source>
</evidence>
<keyword evidence="4" id="KW-0813">Transport</keyword>
<name>A0A8H8TVQ3_9HELO</name>
<reference evidence="16 17" key="1">
    <citation type="submission" date="2018-05" db="EMBL/GenBank/DDBJ databases">
        <title>Genome sequencing and assembly of the regulated plant pathogen Lachnellula willkommii and related sister species for the development of diagnostic species identification markers.</title>
        <authorList>
            <person name="Giroux E."/>
            <person name="Bilodeau G."/>
        </authorList>
    </citation>
    <scope>NUCLEOTIDE SEQUENCE [LARGE SCALE GENOMIC DNA]</scope>
    <source>
        <strain evidence="16 17">CBS 185.66</strain>
    </source>
</reference>
<dbReference type="Pfam" id="PF08030">
    <property type="entry name" value="NAD_binding_6"/>
    <property type="match status" value="1"/>
</dbReference>
<evidence type="ECO:0000256" key="9">
    <source>
        <dbReference type="ARBA" id="ARBA00023002"/>
    </source>
</evidence>
<dbReference type="GeneID" id="41989161"/>
<dbReference type="Proteomes" id="UP000431533">
    <property type="component" value="Unassembled WGS sequence"/>
</dbReference>
<dbReference type="InterPro" id="IPR017927">
    <property type="entry name" value="FAD-bd_FR_type"/>
</dbReference>
<evidence type="ECO:0000256" key="1">
    <source>
        <dbReference type="ARBA" id="ARBA00004651"/>
    </source>
</evidence>
<evidence type="ECO:0000256" key="8">
    <source>
        <dbReference type="ARBA" id="ARBA00022989"/>
    </source>
</evidence>
<accession>A0A8H8TVQ3</accession>
<dbReference type="InterPro" id="IPR013130">
    <property type="entry name" value="Fe3_Rdtase_TM_dom"/>
</dbReference>
<dbReference type="OrthoDB" id="17725at2759"/>
<feature type="transmembrane region" description="Helical" evidence="14">
    <location>
        <begin position="42"/>
        <end position="64"/>
    </location>
</feature>
<evidence type="ECO:0000256" key="11">
    <source>
        <dbReference type="ARBA" id="ARBA00023136"/>
    </source>
</evidence>
<feature type="transmembrane region" description="Helical" evidence="14">
    <location>
        <begin position="153"/>
        <end position="177"/>
    </location>
</feature>
<evidence type="ECO:0000259" key="15">
    <source>
        <dbReference type="PROSITE" id="PS51384"/>
    </source>
</evidence>
<dbReference type="GO" id="GO:0005886">
    <property type="term" value="C:plasma membrane"/>
    <property type="evidence" value="ECO:0007669"/>
    <property type="project" value="UniProtKB-SubCell"/>
</dbReference>
<dbReference type="SUPFAM" id="SSF52343">
    <property type="entry name" value="Ferredoxin reductase-like, C-terminal NADP-linked domain"/>
    <property type="match status" value="1"/>
</dbReference>
<dbReference type="InterPro" id="IPR051410">
    <property type="entry name" value="Ferric/Cupric_Reductase"/>
</dbReference>
<dbReference type="GO" id="GO:0006826">
    <property type="term" value="P:iron ion transport"/>
    <property type="evidence" value="ECO:0007669"/>
    <property type="project" value="TreeGrafter"/>
</dbReference>
<protein>
    <recommendedName>
        <fullName evidence="3">ferric-chelate reductase (NADPH)</fullName>
        <ecNumber evidence="3">1.16.1.9</ecNumber>
    </recommendedName>
</protein>
<dbReference type="CDD" id="cd06186">
    <property type="entry name" value="NOX_Duox_like_FAD_NADP"/>
    <property type="match status" value="1"/>
</dbReference>
<sequence>MLPWLDTPVLLHSSRMNMCKLTPAQCEYKSGHWRSWYVADWVYGHATLYFMCAIIGVFAIPHILTRIWRAAKRESPLKSNKIWQRALASTRFLGYRTFYLRGLNWYSPAVGVMLLGLAGFVYFMSLTLGPKPYYWPKEPSYGDSPPIATRSGWMALALLPFVMILSSKVNWITVLTGISHEKLQVFHRWASWTMFVLALVHTFPFIVVHMQKHDIMLQWRTSVAYWTGVAALIPQAWLNIMSIGPIRNRFYESFKATHYLAIIFFVFFLFIHCDFTLSSWDYFIATLALYLPTLVYGVARTVTHTNPPHTASLTLLQDGTLQITIASPIIWSPGQHVFLRFWSLGIHTLSTHPFTICSLPDSGRMEFYVKPAGGFTARMAKLAGTQERIPVSIDGPYGDSLTAQNLSEKDAVVLIAGGSGAGYLIPLLETLVRDPRTGGNVKVIIAVRHRQSVDWLFNAMEGVLSFQKESNNTKVSVSLQITDDTPLPTPQGPIQDTVSSSSLDAIQASPTDLEKNNAMSTETTAYPAKFSNQNGVAVAVIEGRGRPDLKALIQAFTTEGRSVGIAACGPAGMMLDVRNACAEAQRGIIAGERVGEVWLHTESFSW</sequence>
<feature type="transmembrane region" description="Helical" evidence="14">
    <location>
        <begin position="189"/>
        <end position="211"/>
    </location>
</feature>
<keyword evidence="5" id="KW-1003">Cell membrane</keyword>
<evidence type="ECO:0000256" key="12">
    <source>
        <dbReference type="ARBA" id="ARBA00048483"/>
    </source>
</evidence>
<dbReference type="GO" id="GO:0015677">
    <property type="term" value="P:copper ion import"/>
    <property type="evidence" value="ECO:0007669"/>
    <property type="project" value="TreeGrafter"/>
</dbReference>
<dbReference type="InterPro" id="IPR039261">
    <property type="entry name" value="FNR_nucleotide-bd"/>
</dbReference>
<feature type="region of interest" description="Disordered" evidence="13">
    <location>
        <begin position="482"/>
        <end position="501"/>
    </location>
</feature>
<dbReference type="Gene3D" id="3.40.50.80">
    <property type="entry name" value="Nucleotide-binding domain of ferredoxin-NADP reductase (FNR) module"/>
    <property type="match status" value="1"/>
</dbReference>
<dbReference type="GO" id="GO:0052851">
    <property type="term" value="F:ferric-chelate reductase (NADPH) activity"/>
    <property type="evidence" value="ECO:0007669"/>
    <property type="project" value="UniProtKB-EC"/>
</dbReference>
<feature type="domain" description="FAD-binding FR-type" evidence="15">
    <location>
        <begin position="291"/>
        <end position="403"/>
    </location>
</feature>
<gene>
    <name evidence="16" type="primary">FRE7_1</name>
    <name evidence="16" type="ORF">LHYA1_G008963</name>
</gene>
<evidence type="ECO:0000256" key="5">
    <source>
        <dbReference type="ARBA" id="ARBA00022475"/>
    </source>
</evidence>
<comment type="similarity">
    <text evidence="2">Belongs to the ferric reductase (FRE) family.</text>
</comment>
<evidence type="ECO:0000313" key="16">
    <source>
        <dbReference type="EMBL" id="TVY22480.1"/>
    </source>
</evidence>
<feature type="transmembrane region" description="Helical" evidence="14">
    <location>
        <begin position="223"/>
        <end position="244"/>
    </location>
</feature>
<comment type="caution">
    <text evidence="16">The sequence shown here is derived from an EMBL/GenBank/DDBJ whole genome shotgun (WGS) entry which is preliminary data.</text>
</comment>
<dbReference type="SFLD" id="SFLDG01168">
    <property type="entry name" value="Ferric_reductase_subgroup_(FRE"/>
    <property type="match status" value="1"/>
</dbReference>
<dbReference type="GO" id="GO:0006879">
    <property type="term" value="P:intracellular iron ion homeostasis"/>
    <property type="evidence" value="ECO:0007669"/>
    <property type="project" value="TreeGrafter"/>
</dbReference>